<keyword evidence="5" id="KW-1133">Transmembrane helix</keyword>
<reference evidence="8 9" key="1">
    <citation type="submission" date="2019-12" db="EMBL/GenBank/DDBJ databases">
        <authorList>
            <person name="Feng G."/>
            <person name="Zhu H."/>
        </authorList>
    </citation>
    <scope>NUCLEOTIDE SEQUENCE [LARGE SCALE GENOMIC DNA]</scope>
    <source>
        <strain evidence="8 9">FGD1</strain>
    </source>
</reference>
<dbReference type="InterPro" id="IPR027417">
    <property type="entry name" value="P-loop_NTPase"/>
</dbReference>
<keyword evidence="4" id="KW-0812">Transmembrane</keyword>
<dbReference type="InterPro" id="IPR051539">
    <property type="entry name" value="T4SS-coupling_protein"/>
</dbReference>
<dbReference type="CDD" id="cd01127">
    <property type="entry name" value="TrwB_TraG_TraD_VirD4"/>
    <property type="match status" value="1"/>
</dbReference>
<evidence type="ECO:0000313" key="9">
    <source>
        <dbReference type="Proteomes" id="UP000465810"/>
    </source>
</evidence>
<dbReference type="PANTHER" id="PTHR37937:SF1">
    <property type="entry name" value="CONJUGATIVE TRANSFER: DNA TRANSPORT"/>
    <property type="match status" value="1"/>
</dbReference>
<protein>
    <submittedName>
        <fullName evidence="8">Type IV secretory system conjugative DNA transfer family protein</fullName>
    </submittedName>
</protein>
<evidence type="ECO:0000256" key="5">
    <source>
        <dbReference type="ARBA" id="ARBA00022989"/>
    </source>
</evidence>
<evidence type="ECO:0000256" key="3">
    <source>
        <dbReference type="ARBA" id="ARBA00022475"/>
    </source>
</evidence>
<dbReference type="RefSeq" id="WP_160987564.1">
    <property type="nucleotide sequence ID" value="NZ_WVTD01000042.1"/>
</dbReference>
<keyword evidence="6" id="KW-0472">Membrane</keyword>
<comment type="similarity">
    <text evidence="2">Belongs to the VirD4/TraG family.</text>
</comment>
<dbReference type="EMBL" id="WVTD01000042">
    <property type="protein sequence ID" value="MYM00330.1"/>
    <property type="molecule type" value="Genomic_DNA"/>
</dbReference>
<evidence type="ECO:0000256" key="1">
    <source>
        <dbReference type="ARBA" id="ARBA00004651"/>
    </source>
</evidence>
<dbReference type="InterPro" id="IPR003688">
    <property type="entry name" value="TraG/VirD4"/>
</dbReference>
<name>A0A7X4K9F6_9SPHN</name>
<sequence>MAFDQFPARADSLGTADWETVAPLWQPGSIWLGRNARDDAVGCLDDRHMVTVAGSRAGKGRSAIVPNLALWPGSCVVLDPKGENATKTARWRMQLPNHRVVVVDPFGVADVPDELRGTFNPLDLIDEHDEAAVDIAAAIGDALVVPGDSRDSHWDESARQLLEALILHVATVAQPERRNLAHVRRLLTEGDQEAMARDNLKSPFDALWADMVAPEVERLDALAGVIRGGAESLMSMGDNERGSVLSTTRRNTKFLDSPAIGRAIAESTVDLDDLKKLAGGMSLYVCLPARFLATHARFLRMVINLVLFRMEAMGLNAPACGSPVLFVMDEFASLGRLEAIEKAAGLMAGYGVKLWPILQDLTQLKRHYKESWETFLGNAGLLQFFGNTDLTTLEWLEKRMGQTQITITTEGSSVAEADGKSEGVTHAETKGTQKSAGKTEGHNQMAPLSSLTARQGGESIIDSLTRSGASDVSVSGGTTTSEALSASNSESKQTGSSKSTTETRSLNQSAQVRPLCRVDEIARYFDRDKGLQVVFVSGGHPLVLKRTPYDTDPQFTALAAIERPDPA</sequence>
<dbReference type="Gene3D" id="3.40.50.300">
    <property type="entry name" value="P-loop containing nucleotide triphosphate hydrolases"/>
    <property type="match status" value="1"/>
</dbReference>
<dbReference type="GO" id="GO:0005886">
    <property type="term" value="C:plasma membrane"/>
    <property type="evidence" value="ECO:0007669"/>
    <property type="project" value="UniProtKB-SubCell"/>
</dbReference>
<evidence type="ECO:0000256" key="2">
    <source>
        <dbReference type="ARBA" id="ARBA00008806"/>
    </source>
</evidence>
<keyword evidence="3" id="KW-1003">Cell membrane</keyword>
<comment type="caution">
    <text evidence="8">The sequence shown here is derived from an EMBL/GenBank/DDBJ whole genome shotgun (WGS) entry which is preliminary data.</text>
</comment>
<dbReference type="SUPFAM" id="SSF52540">
    <property type="entry name" value="P-loop containing nucleoside triphosphate hydrolases"/>
    <property type="match status" value="1"/>
</dbReference>
<feature type="region of interest" description="Disordered" evidence="7">
    <location>
        <begin position="409"/>
        <end position="446"/>
    </location>
</feature>
<gene>
    <name evidence="8" type="ORF">GR702_21545</name>
</gene>
<feature type="region of interest" description="Disordered" evidence="7">
    <location>
        <begin position="466"/>
        <end position="511"/>
    </location>
</feature>
<evidence type="ECO:0000256" key="4">
    <source>
        <dbReference type="ARBA" id="ARBA00022692"/>
    </source>
</evidence>
<keyword evidence="9" id="KW-1185">Reference proteome</keyword>
<feature type="compositionally biased region" description="Basic and acidic residues" evidence="7">
    <location>
        <begin position="417"/>
        <end position="441"/>
    </location>
</feature>
<dbReference type="AlphaFoldDB" id="A0A7X4K9F6"/>
<evidence type="ECO:0000256" key="7">
    <source>
        <dbReference type="SAM" id="MobiDB-lite"/>
    </source>
</evidence>
<dbReference type="Proteomes" id="UP000465810">
    <property type="component" value="Unassembled WGS sequence"/>
</dbReference>
<proteinExistence type="inferred from homology"/>
<feature type="compositionally biased region" description="Low complexity" evidence="7">
    <location>
        <begin position="467"/>
        <end position="481"/>
    </location>
</feature>
<accession>A0A7X4K9F6</accession>
<dbReference type="Pfam" id="PF02534">
    <property type="entry name" value="T4SS-DNA_transf"/>
    <property type="match status" value="2"/>
</dbReference>
<dbReference type="PANTHER" id="PTHR37937">
    <property type="entry name" value="CONJUGATIVE TRANSFER: DNA TRANSPORT"/>
    <property type="match status" value="1"/>
</dbReference>
<organism evidence="8 9">
    <name type="scientific">Novosphingobium silvae</name>
    <dbReference type="NCBI Taxonomy" id="2692619"/>
    <lineage>
        <taxon>Bacteria</taxon>
        <taxon>Pseudomonadati</taxon>
        <taxon>Pseudomonadota</taxon>
        <taxon>Alphaproteobacteria</taxon>
        <taxon>Sphingomonadales</taxon>
        <taxon>Sphingomonadaceae</taxon>
        <taxon>Novosphingobium</taxon>
    </lineage>
</organism>
<feature type="compositionally biased region" description="Polar residues" evidence="7">
    <location>
        <begin position="482"/>
        <end position="511"/>
    </location>
</feature>
<evidence type="ECO:0000313" key="8">
    <source>
        <dbReference type="EMBL" id="MYM00330.1"/>
    </source>
</evidence>
<comment type="subcellular location">
    <subcellularLocation>
        <location evidence="1">Cell membrane</location>
        <topology evidence="1">Multi-pass membrane protein</topology>
    </subcellularLocation>
</comment>
<evidence type="ECO:0000256" key="6">
    <source>
        <dbReference type="ARBA" id="ARBA00023136"/>
    </source>
</evidence>